<keyword evidence="1" id="KW-1133">Transmembrane helix</keyword>
<evidence type="ECO:0008006" key="4">
    <source>
        <dbReference type="Google" id="ProtNLM"/>
    </source>
</evidence>
<evidence type="ECO:0000313" key="3">
    <source>
        <dbReference type="Proteomes" id="UP001372338"/>
    </source>
</evidence>
<accession>A0AAN9IPJ2</accession>
<feature type="transmembrane region" description="Helical" evidence="1">
    <location>
        <begin position="12"/>
        <end position="32"/>
    </location>
</feature>
<keyword evidence="1" id="KW-0812">Transmembrane</keyword>
<name>A0AAN9IPJ2_CROPI</name>
<comment type="caution">
    <text evidence="2">The sequence shown here is derived from an EMBL/GenBank/DDBJ whole genome shotgun (WGS) entry which is preliminary data.</text>
</comment>
<dbReference type="AlphaFoldDB" id="A0AAN9IPJ2"/>
<evidence type="ECO:0000256" key="1">
    <source>
        <dbReference type="SAM" id="Phobius"/>
    </source>
</evidence>
<sequence length="116" mass="13437">MEEKKKLGLHQSVSCGNNIIKAIGVVVVHLSYTPLSLPSSLSLFFFLFFFYTLYLITHQQLYSLSLSHTHTQRETKLQPFSCTKIEYKERIIQRVKRSCILKWETGSGSELRILPD</sequence>
<proteinExistence type="predicted"/>
<reference evidence="2 3" key="1">
    <citation type="submission" date="2024-01" db="EMBL/GenBank/DDBJ databases">
        <title>The genomes of 5 underutilized Papilionoideae crops provide insights into root nodulation and disease resistanc.</title>
        <authorList>
            <person name="Yuan L."/>
        </authorList>
    </citation>
    <scope>NUCLEOTIDE SEQUENCE [LARGE SCALE GENOMIC DNA]</scope>
    <source>
        <strain evidence="2">ZHUSHIDOU_FW_LH</strain>
        <tissue evidence="2">Leaf</tissue>
    </source>
</reference>
<keyword evidence="1" id="KW-0472">Membrane</keyword>
<dbReference type="Proteomes" id="UP001372338">
    <property type="component" value="Unassembled WGS sequence"/>
</dbReference>
<dbReference type="EMBL" id="JAYWIO010000002">
    <property type="protein sequence ID" value="KAK7283890.1"/>
    <property type="molecule type" value="Genomic_DNA"/>
</dbReference>
<gene>
    <name evidence="2" type="ORF">RIF29_13638</name>
</gene>
<feature type="transmembrane region" description="Helical" evidence="1">
    <location>
        <begin position="38"/>
        <end position="56"/>
    </location>
</feature>
<evidence type="ECO:0000313" key="2">
    <source>
        <dbReference type="EMBL" id="KAK7283890.1"/>
    </source>
</evidence>
<keyword evidence="3" id="KW-1185">Reference proteome</keyword>
<organism evidence="2 3">
    <name type="scientific">Crotalaria pallida</name>
    <name type="common">Smooth rattlebox</name>
    <name type="synonym">Crotalaria striata</name>
    <dbReference type="NCBI Taxonomy" id="3830"/>
    <lineage>
        <taxon>Eukaryota</taxon>
        <taxon>Viridiplantae</taxon>
        <taxon>Streptophyta</taxon>
        <taxon>Embryophyta</taxon>
        <taxon>Tracheophyta</taxon>
        <taxon>Spermatophyta</taxon>
        <taxon>Magnoliopsida</taxon>
        <taxon>eudicotyledons</taxon>
        <taxon>Gunneridae</taxon>
        <taxon>Pentapetalae</taxon>
        <taxon>rosids</taxon>
        <taxon>fabids</taxon>
        <taxon>Fabales</taxon>
        <taxon>Fabaceae</taxon>
        <taxon>Papilionoideae</taxon>
        <taxon>50 kb inversion clade</taxon>
        <taxon>genistoids sensu lato</taxon>
        <taxon>core genistoids</taxon>
        <taxon>Crotalarieae</taxon>
        <taxon>Crotalaria</taxon>
    </lineage>
</organism>
<protein>
    <recommendedName>
        <fullName evidence="4">Transmembrane protein</fullName>
    </recommendedName>
</protein>